<keyword evidence="1" id="KW-0812">Transmembrane</keyword>
<feature type="transmembrane region" description="Helical" evidence="1">
    <location>
        <begin position="150"/>
        <end position="168"/>
    </location>
</feature>
<sequence>MKKLIAFTILIFWPLNLFFNGGKQSFPLENFTKTIFQQDYQAEQRILEKINLYPTVFLARVYQNKARIYLDKASSNLLALTDLNNYFFGFHPRQIIGNQNLKKFPFVSIIFFLTGLYFFNRLKHKKLILQIAIPSLVYLSLLENFDRIDILLWLPISLVILGGLDIVSLGKYWKYTASAFWIFTVPQLLRIFLGYQ</sequence>
<dbReference type="EMBL" id="MHCA01000020">
    <property type="protein sequence ID" value="OGY12380.1"/>
    <property type="molecule type" value="Genomic_DNA"/>
</dbReference>
<gene>
    <name evidence="2" type="ORF">A3F61_02825</name>
</gene>
<reference evidence="2 3" key="1">
    <citation type="journal article" date="2016" name="Nat. Commun.">
        <title>Thousands of microbial genomes shed light on interconnected biogeochemical processes in an aquifer system.</title>
        <authorList>
            <person name="Anantharaman K."/>
            <person name="Brown C.T."/>
            <person name="Hug L.A."/>
            <person name="Sharon I."/>
            <person name="Castelle C.J."/>
            <person name="Probst A.J."/>
            <person name="Thomas B.C."/>
            <person name="Singh A."/>
            <person name="Wilkins M.J."/>
            <person name="Karaoz U."/>
            <person name="Brodie E.L."/>
            <person name="Williams K.H."/>
            <person name="Hubbard S.S."/>
            <person name="Banfield J.F."/>
        </authorList>
    </citation>
    <scope>NUCLEOTIDE SEQUENCE [LARGE SCALE GENOMIC DNA]</scope>
</reference>
<feature type="transmembrane region" description="Helical" evidence="1">
    <location>
        <begin position="104"/>
        <end position="120"/>
    </location>
</feature>
<dbReference type="Proteomes" id="UP000178272">
    <property type="component" value="Unassembled WGS sequence"/>
</dbReference>
<dbReference type="AlphaFoldDB" id="A0A1G1VAA5"/>
<evidence type="ECO:0000313" key="2">
    <source>
        <dbReference type="EMBL" id="OGY12380.1"/>
    </source>
</evidence>
<dbReference type="STRING" id="1797517.A3F61_02825"/>
<evidence type="ECO:0000256" key="1">
    <source>
        <dbReference type="SAM" id="Phobius"/>
    </source>
</evidence>
<keyword evidence="1" id="KW-1133">Transmembrane helix</keyword>
<keyword evidence="1" id="KW-0472">Membrane</keyword>
<accession>A0A1G1VAA5</accession>
<name>A0A1G1VAA5_9BACT</name>
<feature type="transmembrane region" description="Helical" evidence="1">
    <location>
        <begin position="175"/>
        <end position="193"/>
    </location>
</feature>
<protein>
    <recommendedName>
        <fullName evidence="4">Glycosyltransferase RgtA/B/C/D-like domain-containing protein</fullName>
    </recommendedName>
</protein>
<evidence type="ECO:0000313" key="3">
    <source>
        <dbReference type="Proteomes" id="UP000178272"/>
    </source>
</evidence>
<evidence type="ECO:0008006" key="4">
    <source>
        <dbReference type="Google" id="ProtNLM"/>
    </source>
</evidence>
<proteinExistence type="predicted"/>
<organism evidence="2 3">
    <name type="scientific">Candidatus Blackburnbacteria bacterium RIFCSPHIGHO2_12_FULL_41_13b</name>
    <dbReference type="NCBI Taxonomy" id="1797517"/>
    <lineage>
        <taxon>Bacteria</taxon>
        <taxon>Candidatus Blackburniibacteriota</taxon>
    </lineage>
</organism>
<comment type="caution">
    <text evidence="2">The sequence shown here is derived from an EMBL/GenBank/DDBJ whole genome shotgun (WGS) entry which is preliminary data.</text>
</comment>